<comment type="similarity">
    <text evidence="1">Belongs to the LysR transcriptional regulatory family.</text>
</comment>
<keyword evidence="4" id="KW-0804">Transcription</keyword>
<dbReference type="PANTHER" id="PTHR30346">
    <property type="entry name" value="TRANSCRIPTIONAL DUAL REGULATOR HCAR-RELATED"/>
    <property type="match status" value="1"/>
</dbReference>
<comment type="caution">
    <text evidence="6">The sequence shown here is derived from an EMBL/GenBank/DDBJ whole genome shotgun (WGS) entry which is preliminary data.</text>
</comment>
<dbReference type="SUPFAM" id="SSF53850">
    <property type="entry name" value="Periplasmic binding protein-like II"/>
    <property type="match status" value="1"/>
</dbReference>
<dbReference type="SUPFAM" id="SSF46785">
    <property type="entry name" value="Winged helix' DNA-binding domain"/>
    <property type="match status" value="1"/>
</dbReference>
<reference evidence="6" key="1">
    <citation type="submission" date="2022-08" db="EMBL/GenBank/DDBJ databases">
        <authorList>
            <person name="Li F."/>
        </authorList>
    </citation>
    <scope>NUCLEOTIDE SEQUENCE</scope>
    <source>
        <strain evidence="6">MQZ15Z-1</strain>
    </source>
</reference>
<evidence type="ECO:0000313" key="7">
    <source>
        <dbReference type="Proteomes" id="UP001151088"/>
    </source>
</evidence>
<dbReference type="Pfam" id="PF00126">
    <property type="entry name" value="HTH_1"/>
    <property type="match status" value="1"/>
</dbReference>
<dbReference type="AlphaFoldDB" id="A0A9X2PH40"/>
<dbReference type="EMBL" id="JANTHZ010000011">
    <property type="protein sequence ID" value="MCS0497299.1"/>
    <property type="molecule type" value="Genomic_DNA"/>
</dbReference>
<protein>
    <submittedName>
        <fullName evidence="6">LysR family transcriptional regulator</fullName>
    </submittedName>
</protein>
<dbReference type="PROSITE" id="PS50931">
    <property type="entry name" value="HTH_LYSR"/>
    <property type="match status" value="1"/>
</dbReference>
<evidence type="ECO:0000313" key="6">
    <source>
        <dbReference type="EMBL" id="MCS0497299.1"/>
    </source>
</evidence>
<dbReference type="RefSeq" id="WP_258734458.1">
    <property type="nucleotide sequence ID" value="NZ_JANTHZ010000011.1"/>
</dbReference>
<dbReference type="Gene3D" id="1.10.10.10">
    <property type="entry name" value="Winged helix-like DNA-binding domain superfamily/Winged helix DNA-binding domain"/>
    <property type="match status" value="1"/>
</dbReference>
<name>A0A9X2PH40_9HYPH</name>
<dbReference type="GO" id="GO:0032993">
    <property type="term" value="C:protein-DNA complex"/>
    <property type="evidence" value="ECO:0007669"/>
    <property type="project" value="TreeGrafter"/>
</dbReference>
<dbReference type="Gene3D" id="3.40.190.10">
    <property type="entry name" value="Periplasmic binding protein-like II"/>
    <property type="match status" value="2"/>
</dbReference>
<keyword evidence="2" id="KW-0805">Transcription regulation</keyword>
<dbReference type="Pfam" id="PF03466">
    <property type="entry name" value="LysR_substrate"/>
    <property type="match status" value="1"/>
</dbReference>
<gene>
    <name evidence="6" type="ORF">NVS89_19610</name>
</gene>
<feature type="domain" description="HTH lysR-type" evidence="5">
    <location>
        <begin position="6"/>
        <end position="64"/>
    </location>
</feature>
<dbReference type="Proteomes" id="UP001151088">
    <property type="component" value="Unassembled WGS sequence"/>
</dbReference>
<dbReference type="InterPro" id="IPR005119">
    <property type="entry name" value="LysR_subst-bd"/>
</dbReference>
<dbReference type="CDD" id="cd08412">
    <property type="entry name" value="PBP2_PAO1_like"/>
    <property type="match status" value="1"/>
</dbReference>
<dbReference type="GO" id="GO:0003700">
    <property type="term" value="F:DNA-binding transcription factor activity"/>
    <property type="evidence" value="ECO:0007669"/>
    <property type="project" value="InterPro"/>
</dbReference>
<dbReference type="FunFam" id="1.10.10.10:FF:000001">
    <property type="entry name" value="LysR family transcriptional regulator"/>
    <property type="match status" value="1"/>
</dbReference>
<sequence>MSRAHYTLKHLRYLVSVADKGSITAAAQGLRVSQPSLSIAIGQLEDRFGVTLFVRHQARGLALTPAGRRLVAAARNLLKEAERFDHFALELSDEVVGTAEIGCILTLAPVVMPALMAGFTAAHPKAELNCHERDHLGLIEELHGGALELAVMFDLGIPGSIAFAPLMACPVYALVPPGHALAKRAAVSIAELADEPMILLDLPHSAEYFRQVFWSSGRSPRVAYRTQSPEMARSMVANGLGYTLFNTPFRNDRAVDGRAVRRLAIVDDVPPLMAGVAMLRDHKLPRIAEVARAHLMAATATGGEGQAPLKGQLPAGAGAA</sequence>
<keyword evidence="7" id="KW-1185">Reference proteome</keyword>
<evidence type="ECO:0000256" key="3">
    <source>
        <dbReference type="ARBA" id="ARBA00023125"/>
    </source>
</evidence>
<evidence type="ECO:0000259" key="5">
    <source>
        <dbReference type="PROSITE" id="PS50931"/>
    </source>
</evidence>
<dbReference type="InterPro" id="IPR000847">
    <property type="entry name" value="LysR_HTH_N"/>
</dbReference>
<dbReference type="GO" id="GO:0003677">
    <property type="term" value="F:DNA binding"/>
    <property type="evidence" value="ECO:0007669"/>
    <property type="project" value="UniProtKB-KW"/>
</dbReference>
<organism evidence="6 7">
    <name type="scientific">Ancylobacter mangrovi</name>
    <dbReference type="NCBI Taxonomy" id="2972472"/>
    <lineage>
        <taxon>Bacteria</taxon>
        <taxon>Pseudomonadati</taxon>
        <taxon>Pseudomonadota</taxon>
        <taxon>Alphaproteobacteria</taxon>
        <taxon>Hyphomicrobiales</taxon>
        <taxon>Xanthobacteraceae</taxon>
        <taxon>Ancylobacter</taxon>
    </lineage>
</organism>
<evidence type="ECO:0000256" key="2">
    <source>
        <dbReference type="ARBA" id="ARBA00023015"/>
    </source>
</evidence>
<dbReference type="InterPro" id="IPR036390">
    <property type="entry name" value="WH_DNA-bd_sf"/>
</dbReference>
<dbReference type="InterPro" id="IPR036388">
    <property type="entry name" value="WH-like_DNA-bd_sf"/>
</dbReference>
<accession>A0A9X2PH40</accession>
<dbReference type="PANTHER" id="PTHR30346:SF0">
    <property type="entry name" value="HCA OPERON TRANSCRIPTIONAL ACTIVATOR HCAR"/>
    <property type="match status" value="1"/>
</dbReference>
<evidence type="ECO:0000256" key="1">
    <source>
        <dbReference type="ARBA" id="ARBA00009437"/>
    </source>
</evidence>
<keyword evidence="3" id="KW-0238">DNA-binding</keyword>
<dbReference type="PRINTS" id="PR00039">
    <property type="entry name" value="HTHLYSR"/>
</dbReference>
<evidence type="ECO:0000256" key="4">
    <source>
        <dbReference type="ARBA" id="ARBA00023163"/>
    </source>
</evidence>
<proteinExistence type="inferred from homology"/>